<protein>
    <submittedName>
        <fullName evidence="5">Epimerase</fullName>
    </submittedName>
</protein>
<evidence type="ECO:0000256" key="1">
    <source>
        <dbReference type="ARBA" id="ARBA00007637"/>
    </source>
</evidence>
<dbReference type="OrthoDB" id="199183at2157"/>
<dbReference type="PANTHER" id="PTHR43103">
    <property type="entry name" value="NUCLEOSIDE-DIPHOSPHATE-SUGAR EPIMERASE"/>
    <property type="match status" value="1"/>
</dbReference>
<dbReference type="PANTHER" id="PTHR43103:SF5">
    <property type="entry name" value="4-EPIMERASE, PUTATIVE (AFU_ORTHOLOGUE AFUA_7G00360)-RELATED"/>
    <property type="match status" value="1"/>
</dbReference>
<dbReference type="RefSeq" id="WP_058580764.1">
    <property type="nucleotide sequence ID" value="NZ_LOPU01000016.1"/>
</dbReference>
<organism evidence="5 6">
    <name type="scientific">Haloprofundus marisrubri</name>
    <dbReference type="NCBI Taxonomy" id="1514971"/>
    <lineage>
        <taxon>Archaea</taxon>
        <taxon>Methanobacteriati</taxon>
        <taxon>Methanobacteriota</taxon>
        <taxon>Stenosarchaea group</taxon>
        <taxon>Halobacteria</taxon>
        <taxon>Halobacteriales</taxon>
        <taxon>Haloferacaceae</taxon>
        <taxon>Haloprofundus</taxon>
    </lineage>
</organism>
<dbReference type="Gene3D" id="3.40.50.720">
    <property type="entry name" value="NAD(P)-binding Rossmann-like Domain"/>
    <property type="match status" value="1"/>
</dbReference>
<keyword evidence="6" id="KW-1185">Reference proteome</keyword>
<gene>
    <name evidence="5" type="ORF">AUR64_07275</name>
</gene>
<reference evidence="5 6" key="1">
    <citation type="submission" date="2015-12" db="EMBL/GenBank/DDBJ databases">
        <title>Haloprofundus marisrubri gen. nov., sp. nov., an extremely halophilic archaeon isolated from the Discovery deep brine-seawater interface in the Red Sea.</title>
        <authorList>
            <person name="Zhang G."/>
            <person name="Stingl U."/>
            <person name="Rashid M."/>
        </authorList>
    </citation>
    <scope>NUCLEOTIDE SEQUENCE [LARGE SCALE GENOMIC DNA]</scope>
    <source>
        <strain evidence="5 6">SB9</strain>
    </source>
</reference>
<dbReference type="InterPro" id="IPR001509">
    <property type="entry name" value="Epimerase_deHydtase"/>
</dbReference>
<sequence>MAKVAITGAAGNVGREALRAFENTEHEVTAITHREHDDIDSVVLDVTDAEAFSEALSGHDVLVHLAANPSPTADWDGVFETNIDGTHNAYEAAVENGLDRVVFSSSNHAVHQYNVSDADDPESMTDRVRTVRPDDPTLPDSFYGVSKVSGEALGQLYAARHDIDVVNLRIGWLLTPDDLREKDADSGVDSQFLHAMWLSPADCRRVVRAATTASLEGDGLGDTGGEAVTAHGVSANDGRYLSLTETRHAIGYRPRDNSAVELDE</sequence>
<keyword evidence="3" id="KW-0520">NAD</keyword>
<dbReference type="InterPro" id="IPR036291">
    <property type="entry name" value="NAD(P)-bd_dom_sf"/>
</dbReference>
<feature type="domain" description="NAD-dependent epimerase/dehydratase" evidence="4">
    <location>
        <begin position="4"/>
        <end position="188"/>
    </location>
</feature>
<dbReference type="Pfam" id="PF01370">
    <property type="entry name" value="Epimerase"/>
    <property type="match status" value="1"/>
</dbReference>
<dbReference type="SUPFAM" id="SSF51735">
    <property type="entry name" value="NAD(P)-binding Rossmann-fold domains"/>
    <property type="match status" value="1"/>
</dbReference>
<evidence type="ECO:0000259" key="4">
    <source>
        <dbReference type="Pfam" id="PF01370"/>
    </source>
</evidence>
<dbReference type="Proteomes" id="UP000054387">
    <property type="component" value="Unassembled WGS sequence"/>
</dbReference>
<dbReference type="GO" id="GO:0016491">
    <property type="term" value="F:oxidoreductase activity"/>
    <property type="evidence" value="ECO:0007669"/>
    <property type="project" value="UniProtKB-KW"/>
</dbReference>
<dbReference type="STRING" id="1514971.AUR64_07275"/>
<keyword evidence="2" id="KW-0560">Oxidoreductase</keyword>
<evidence type="ECO:0000256" key="3">
    <source>
        <dbReference type="ARBA" id="ARBA00023027"/>
    </source>
</evidence>
<dbReference type="AlphaFoldDB" id="A0A0W1RC46"/>
<dbReference type="EMBL" id="LOPU01000016">
    <property type="protein sequence ID" value="KTG10965.1"/>
    <property type="molecule type" value="Genomic_DNA"/>
</dbReference>
<comment type="caution">
    <text evidence="5">The sequence shown here is derived from an EMBL/GenBank/DDBJ whole genome shotgun (WGS) entry which is preliminary data.</text>
</comment>
<accession>A0A0W1RC46</accession>
<name>A0A0W1RC46_9EURY</name>
<evidence type="ECO:0000313" key="5">
    <source>
        <dbReference type="EMBL" id="KTG10965.1"/>
    </source>
</evidence>
<evidence type="ECO:0000313" key="6">
    <source>
        <dbReference type="Proteomes" id="UP000054387"/>
    </source>
</evidence>
<proteinExistence type="inferred from homology"/>
<comment type="similarity">
    <text evidence="1">Belongs to the NAD(P)-dependent epimerase/dehydratase family.</text>
</comment>
<evidence type="ECO:0000256" key="2">
    <source>
        <dbReference type="ARBA" id="ARBA00023002"/>
    </source>
</evidence>